<keyword evidence="2 3" id="KW-0808">Transferase</keyword>
<dbReference type="RefSeq" id="WP_049836239.1">
    <property type="nucleotide sequence ID" value="NZ_CP012161.1"/>
</dbReference>
<dbReference type="SUPFAM" id="SSF52540">
    <property type="entry name" value="P-loop containing nucleoside triphosphate hydrolases"/>
    <property type="match status" value="1"/>
</dbReference>
<dbReference type="PANTHER" id="PTHR11783">
    <property type="entry name" value="SULFOTRANSFERASE SULT"/>
    <property type="match status" value="1"/>
</dbReference>
<name>A0A0K0YAC1_9RHOB</name>
<organism evidence="3 4">
    <name type="scientific">Octadecabacter temperatus</name>
    <dbReference type="NCBI Taxonomy" id="1458307"/>
    <lineage>
        <taxon>Bacteria</taxon>
        <taxon>Pseudomonadati</taxon>
        <taxon>Pseudomonadota</taxon>
        <taxon>Alphaproteobacteria</taxon>
        <taxon>Rhodobacterales</taxon>
        <taxon>Roseobacteraceae</taxon>
        <taxon>Octadecabacter</taxon>
    </lineage>
</organism>
<dbReference type="Gene3D" id="3.40.50.300">
    <property type="entry name" value="P-loop containing nucleotide triphosphate hydrolases"/>
    <property type="match status" value="1"/>
</dbReference>
<dbReference type="InterPro" id="IPR000863">
    <property type="entry name" value="Sulfotransferase_dom"/>
</dbReference>
<dbReference type="Proteomes" id="UP000067444">
    <property type="component" value="Plasmid OSB_p1"/>
</dbReference>
<sequence>MNDTNQFELTVGLYSFPKSGNTWLRAIIAGITEMPQGPGILQRFVTDTHYGKVKEDPWYFQGKDWYFYKSHWKDEMTEDGGGKFATDKIIYIYRHPLDVFLSYLNFVSRNVAANAGKNLPIQFDSVEDLKPEEMEQLFQIFLEHQTLFPQNRKFGGLFEHIDLAKEREAAGESIKIIRYEDLQDNFTSTVEDICSFLGMEGIQVEKVFEKADQRTQQNGKFFWKRQKNNYLNYLTKDQLDRFYEAHGEKMTSYGYPRED</sequence>
<protein>
    <submittedName>
        <fullName evidence="3">Sulfotransferase domain protein</fullName>
    </submittedName>
</protein>
<dbReference type="KEGG" id="otm:OSB_33290"/>
<keyword evidence="3" id="KW-0614">Plasmid</keyword>
<gene>
    <name evidence="3" type="ORF">OSB_33290</name>
</gene>
<evidence type="ECO:0000256" key="2">
    <source>
        <dbReference type="ARBA" id="ARBA00022679"/>
    </source>
</evidence>
<dbReference type="InterPro" id="IPR027417">
    <property type="entry name" value="P-loop_NTPase"/>
</dbReference>
<dbReference type="Pfam" id="PF00685">
    <property type="entry name" value="Sulfotransfer_1"/>
    <property type="match status" value="1"/>
</dbReference>
<comment type="similarity">
    <text evidence="1">Belongs to the sulfotransferase 1 family.</text>
</comment>
<dbReference type="GO" id="GO:0008146">
    <property type="term" value="F:sulfotransferase activity"/>
    <property type="evidence" value="ECO:0007669"/>
    <property type="project" value="InterPro"/>
</dbReference>
<keyword evidence="4" id="KW-1185">Reference proteome</keyword>
<reference evidence="3 4" key="1">
    <citation type="journal article" date="2015" name="Genome Announc.">
        <title>Closed Genome Sequence of Octadecabacter temperatus SB1, the First Mesophilic Species of the Genus Octadecabacter.</title>
        <authorList>
            <person name="Voget S."/>
            <person name="Billerbeck S."/>
            <person name="Simon M."/>
            <person name="Daniel R."/>
        </authorList>
    </citation>
    <scope>NUCLEOTIDE SEQUENCE [LARGE SCALE GENOMIC DNA]</scope>
    <source>
        <strain evidence="3 4">SB1</strain>
        <plasmid evidence="3">OSB_p1</plasmid>
    </source>
</reference>
<dbReference type="AlphaFoldDB" id="A0A0K0YAC1"/>
<evidence type="ECO:0000313" key="3">
    <source>
        <dbReference type="EMBL" id="AKS47842.1"/>
    </source>
</evidence>
<dbReference type="EMBL" id="CP012161">
    <property type="protein sequence ID" value="AKS47842.1"/>
    <property type="molecule type" value="Genomic_DNA"/>
</dbReference>
<dbReference type="OrthoDB" id="9804504at2"/>
<geneLocation type="plasmid" evidence="3 4">
    <name>OSB_p1</name>
</geneLocation>
<evidence type="ECO:0000313" key="4">
    <source>
        <dbReference type="Proteomes" id="UP000067444"/>
    </source>
</evidence>
<accession>A0A0K0YAC1</accession>
<proteinExistence type="inferred from homology"/>
<evidence type="ECO:0000256" key="1">
    <source>
        <dbReference type="ARBA" id="ARBA00005771"/>
    </source>
</evidence>